<dbReference type="Pfam" id="PF09754">
    <property type="entry name" value="PAC2"/>
    <property type="match status" value="1"/>
</dbReference>
<dbReference type="Gene3D" id="3.40.50.10900">
    <property type="entry name" value="PAC-like subunit"/>
    <property type="match status" value="1"/>
</dbReference>
<proteinExistence type="predicted"/>
<evidence type="ECO:0000313" key="1">
    <source>
        <dbReference type="EMBL" id="AJZ75444.1"/>
    </source>
</evidence>
<gene>
    <name evidence="1" type="ORF">SU86_002530</name>
</gene>
<reference evidence="1 2" key="1">
    <citation type="journal article" date="2016" name="Sci. Rep.">
        <title>A novel ammonia-oxidizing archaeon from wastewater treatment plant: Its enrichment, physiological and genomic characteristics.</title>
        <authorList>
            <person name="Li Y."/>
            <person name="Ding K."/>
            <person name="Wen X."/>
            <person name="Zhang B."/>
            <person name="Shen B."/>
            <person name="Yang Y."/>
        </authorList>
    </citation>
    <scope>NUCLEOTIDE SEQUENCE [LARGE SCALE GENOMIC DNA]</scope>
    <source>
        <strain evidence="1 2">SAT1</strain>
    </source>
</reference>
<organism evidence="1 2">
    <name type="scientific">Candidatus Nitrosotenuis cloacae</name>
    <dbReference type="NCBI Taxonomy" id="1603555"/>
    <lineage>
        <taxon>Archaea</taxon>
        <taxon>Nitrososphaerota</taxon>
        <taxon>Candidatus Nitrosotenuis</taxon>
    </lineage>
</organism>
<evidence type="ECO:0000313" key="2">
    <source>
        <dbReference type="Proteomes" id="UP000266745"/>
    </source>
</evidence>
<evidence type="ECO:0008006" key="3">
    <source>
        <dbReference type="Google" id="ProtNLM"/>
    </source>
</evidence>
<name>A0A3G1B1I0_9ARCH</name>
<dbReference type="InterPro" id="IPR038389">
    <property type="entry name" value="PSMG2_sf"/>
</dbReference>
<accession>A0A3G1B1I0</accession>
<sequence length="232" mass="26075">MKFTQSSEPAVEKPLIIAALQDMGNVGNIVIDFLNKSKKTSPFRRAESTELSYVLDKGGHIEIPKECWDYRYSKNLIIFGGGAGQPKTSEELHELCQDVINVAKKYEVKFIYTVGGFHTSKIIQDEPKAYITTTSQELSKQLEKLDVSMTPTRSVITGFNGLILGYAKLNNIYGIGLYGEINEPSIPQYRSAKSVIKTLEKLTYQNFGSTQELDVLASDVEKKLRSDWKVDY</sequence>
<dbReference type="Proteomes" id="UP000266745">
    <property type="component" value="Chromosome"/>
</dbReference>
<protein>
    <recommendedName>
        <fullName evidence="3">PAC2 family protein</fullName>
    </recommendedName>
</protein>
<dbReference type="SUPFAM" id="SSF159659">
    <property type="entry name" value="Cgl1923-like"/>
    <property type="match status" value="1"/>
</dbReference>
<dbReference type="PANTHER" id="PTHR35610">
    <property type="entry name" value="3-ISOPROPYLMALATE DEHYDRATASE-RELATED"/>
    <property type="match status" value="1"/>
</dbReference>
<dbReference type="GeneID" id="24875264"/>
<dbReference type="InterPro" id="IPR019151">
    <property type="entry name" value="Proteasome_assmbl_chaperone_2"/>
</dbReference>
<dbReference type="AlphaFoldDB" id="A0A3G1B1I0"/>
<dbReference type="KEGG" id="tah:SU86_002530"/>
<dbReference type="OrthoDB" id="31247at2157"/>
<dbReference type="RefSeq" id="WP_048188074.1">
    <property type="nucleotide sequence ID" value="NZ_CP011097.1"/>
</dbReference>
<keyword evidence="2" id="KW-1185">Reference proteome</keyword>
<dbReference type="EMBL" id="CP011097">
    <property type="protein sequence ID" value="AJZ75444.1"/>
    <property type="molecule type" value="Genomic_DNA"/>
</dbReference>
<dbReference type="STRING" id="1603555.SU86_002530"/>
<dbReference type="PANTHER" id="PTHR35610:SF7">
    <property type="entry name" value="3-ISOPROPYLMALATE DEHYDRATASE"/>
    <property type="match status" value="1"/>
</dbReference>